<dbReference type="InterPro" id="IPR013087">
    <property type="entry name" value="Znf_C2H2_type"/>
</dbReference>
<dbReference type="EMBL" id="DRZI01000362">
    <property type="protein sequence ID" value="HHP82670.1"/>
    <property type="molecule type" value="Genomic_DNA"/>
</dbReference>
<comment type="caution">
    <text evidence="2">The sequence shown here is derived from an EMBL/GenBank/DDBJ whole genome shotgun (WGS) entry which is preliminary data.</text>
</comment>
<dbReference type="AlphaFoldDB" id="A0A7C5TMA0"/>
<evidence type="ECO:0000259" key="1">
    <source>
        <dbReference type="PROSITE" id="PS00028"/>
    </source>
</evidence>
<reference evidence="2" key="1">
    <citation type="journal article" date="2020" name="mSystems">
        <title>Genome- and Community-Level Interaction Insights into Carbon Utilization and Element Cycling Functions of Hydrothermarchaeota in Hydrothermal Sediment.</title>
        <authorList>
            <person name="Zhou Z."/>
            <person name="Liu Y."/>
            <person name="Xu W."/>
            <person name="Pan J."/>
            <person name="Luo Z.H."/>
            <person name="Li M."/>
        </authorList>
    </citation>
    <scope>NUCLEOTIDE SEQUENCE [LARGE SCALE GENOMIC DNA]</scope>
    <source>
        <strain evidence="2">SpSt-1121</strain>
    </source>
</reference>
<accession>A0A7C5TMA0</accession>
<protein>
    <recommendedName>
        <fullName evidence="1">C2H2-type domain-containing protein</fullName>
    </recommendedName>
</protein>
<sequence>MDKKSCSRCIFFKPHIYFPYIGFCIIRDTSVVDNIEICDDFKPSSLDELKRALAENGWLYCVTCRKIILSEEELEKHIKEHFVTSSVFIDDVIAEETPAGD</sequence>
<name>A0A7C5TMA0_9CREN</name>
<organism evidence="2">
    <name type="scientific">Ignisphaera aggregans</name>
    <dbReference type="NCBI Taxonomy" id="334771"/>
    <lineage>
        <taxon>Archaea</taxon>
        <taxon>Thermoproteota</taxon>
        <taxon>Thermoprotei</taxon>
        <taxon>Desulfurococcales</taxon>
        <taxon>Desulfurococcaceae</taxon>
        <taxon>Ignisphaera</taxon>
    </lineage>
</organism>
<feature type="domain" description="C2H2-type" evidence="1">
    <location>
        <begin position="61"/>
        <end position="81"/>
    </location>
</feature>
<evidence type="ECO:0000313" key="2">
    <source>
        <dbReference type="EMBL" id="HHP82670.1"/>
    </source>
</evidence>
<proteinExistence type="predicted"/>
<dbReference type="PROSITE" id="PS00028">
    <property type="entry name" value="ZINC_FINGER_C2H2_1"/>
    <property type="match status" value="1"/>
</dbReference>
<gene>
    <name evidence="2" type="ORF">ENM84_08440</name>
</gene>